<dbReference type="KEGG" id="vg:6295421"/>
<reference evidence="1 2" key="1">
    <citation type="journal article" date="2008" name="Virology">
        <title>Sequence analysis of a non-classified, non-occluded DNA virus that causes salivary gland hypertrophy of Musca domestica, MdSGHV.</title>
        <authorList>
            <person name="Garcia-Maruniak A."/>
            <person name="Maruniak J.E."/>
            <person name="Farmerie W."/>
            <person name="Boucias D.G."/>
        </authorList>
    </citation>
    <scope>NUCLEOTIDE SEQUENCE [LARGE SCALE GENOMIC DNA]</scope>
    <source>
        <strain evidence="2">Isolate Musca domestica/United States/Boucias/-</strain>
    </source>
</reference>
<keyword evidence="2" id="KW-1185">Reference proteome</keyword>
<gene>
    <name evidence="1" type="ORF">MdSGHV013</name>
</gene>
<evidence type="ECO:0000313" key="1">
    <source>
        <dbReference type="EMBL" id="ACD03472.1"/>
    </source>
</evidence>
<dbReference type="EMBL" id="EU522111">
    <property type="protein sequence ID" value="ACD03472.1"/>
    <property type="molecule type" value="Genomic_DNA"/>
</dbReference>
<evidence type="ECO:0000313" key="2">
    <source>
        <dbReference type="Proteomes" id="UP000011274"/>
    </source>
</evidence>
<organism evidence="1 2">
    <name type="scientific">Musca hytrovirus</name>
    <name type="common">isolate Musca domestica/United States/Boucias/-</name>
    <name type="synonym">MHV</name>
    <dbReference type="NCBI Taxonomy" id="523909"/>
    <lineage>
        <taxon>Viruses</taxon>
        <taxon>Viruses incertae sedis</taxon>
        <taxon>Naldaviricetes</taxon>
        <taxon>Lefavirales</taxon>
        <taxon>Hytrosaviridae</taxon>
        <taxon>Muscavirus</taxon>
        <taxon>Muscavirus musdomesticae</taxon>
    </lineage>
</organism>
<sequence>MTQINRIEFRNVLVESTNDRNLNVLTFAKQNYAIYFSLQSIAQCFNELIDVYGASEIFHNEFHAKWVDLNLKCMTEFQITLLVPINLIMEPSTELYNPMPAPLTAVRYLNEAYANTIGQYADYMSIVNDVFCIAERQNLTNDITANSTVYHHQFMNAIGFLSFIPVLRLKYLRIMYKTFFLADMMNSNDVEYIYDTLILNRKRLRAEDIANVFQLDASEVQMQPIDMTDNDKELFVTRFNRACRVFKSFAFNIMDDQATYISRNLQLVTQFGLDKRAIEQAFNNIPKLAPTPGDEYSKEQLELLCREPSTEPLANMNAVEVEILHCLIRIHLMMQRMTNIHIQKEDLEFYRKLLSTRYSMDLCDLITEDGGGDDLDTDCTRTYCASDGKRGLTRNYTIGEIVGEFLRLYLVAQRNINTIWLCQFIRLSCNPRYSNLINIMADFVPYFQRFFTNDFNVNSINNMILFLQGRCRPDEANFDSLKNLNTFKALNVQSNRTFSLTRFQAFNSNPLITFMDVLLTSRASGKQSYILNMAALSDIEKYNLVALIDPHERQFVNYIHELIESEAGTNSSSDLSGDRRFHLQEINFDNIVPIVSTNTFNENNTTTSSIKLFNSIINQTTFFHELSNRVMFKVPGVVCNVVLK</sequence>
<dbReference type="Proteomes" id="UP000011274">
    <property type="component" value="Segment"/>
</dbReference>
<name>B2YFZ0_MHVB</name>
<dbReference type="GeneID" id="6295421"/>
<accession>B2YFZ0</accession>
<dbReference type="RefSeq" id="YP_001883341.1">
    <property type="nucleotide sequence ID" value="NC_010671.1"/>
</dbReference>
<proteinExistence type="predicted"/>
<organismHost>
    <name type="scientific">Musca domestica</name>
    <name type="common">House fly</name>
    <dbReference type="NCBI Taxonomy" id="7370"/>
</organismHost>
<protein>
    <submittedName>
        <fullName evidence="1">Uncharacterized protein</fullName>
    </submittedName>
</protein>